<comment type="similarity">
    <text evidence="2 9 10">Belongs to the triosephosphate isomerase family.</text>
</comment>
<dbReference type="InterPro" id="IPR035990">
    <property type="entry name" value="TIM_sf"/>
</dbReference>
<dbReference type="GO" id="GO:0006096">
    <property type="term" value="P:glycolytic process"/>
    <property type="evidence" value="ECO:0007669"/>
    <property type="project" value="UniProtKB-UniRule"/>
</dbReference>
<dbReference type="NCBIfam" id="TIGR00419">
    <property type="entry name" value="tim"/>
    <property type="match status" value="1"/>
</dbReference>
<dbReference type="CDD" id="cd00311">
    <property type="entry name" value="TIM"/>
    <property type="match status" value="1"/>
</dbReference>
<dbReference type="Pfam" id="PF00121">
    <property type="entry name" value="TIM"/>
    <property type="match status" value="1"/>
</dbReference>
<dbReference type="GO" id="GO:0006094">
    <property type="term" value="P:gluconeogenesis"/>
    <property type="evidence" value="ECO:0007669"/>
    <property type="project" value="UniProtKB-UniRule"/>
</dbReference>
<sequence length="251" mass="27223">MARTKVIAGNWKMNKTAAEAKEFFNEFLDKINVADPEVVICPTYMTIPAAVEAVKGTNVGIGAQNMYFEESGAYTGEVTADMIIEAGCKYVIIGHSERRQYFNETDEGVNLKTKKALEKGLIPIPCVGETLEERESGKAFDVLKEQTTKMLEGISKEDAKKIILAYEPVWAIGTGKTATDEQANEACGYIRKLVKELLGEEVADAMRILYGGSVNAGNVKALMSMSDIDGALVGGASLKADFVTLVNFKEA</sequence>
<evidence type="ECO:0000256" key="3">
    <source>
        <dbReference type="ARBA" id="ARBA00011940"/>
    </source>
</evidence>
<evidence type="ECO:0000313" key="12">
    <source>
        <dbReference type="Proteomes" id="UP000261212"/>
    </source>
</evidence>
<evidence type="ECO:0000256" key="1">
    <source>
        <dbReference type="ARBA" id="ARBA00004680"/>
    </source>
</evidence>
<evidence type="ECO:0000256" key="2">
    <source>
        <dbReference type="ARBA" id="ARBA00007422"/>
    </source>
</evidence>
<comment type="caution">
    <text evidence="11">The sequence shown here is derived from an EMBL/GenBank/DDBJ whole genome shotgun (WGS) entry which is preliminary data.</text>
</comment>
<comment type="subcellular location">
    <subcellularLocation>
        <location evidence="9 10">Cytoplasm</location>
    </subcellularLocation>
</comment>
<dbReference type="GeneID" id="97999767"/>
<dbReference type="InterPro" id="IPR022896">
    <property type="entry name" value="TrioseP_Isoase_bac/euk"/>
</dbReference>
<dbReference type="Proteomes" id="UP000261212">
    <property type="component" value="Unassembled WGS sequence"/>
</dbReference>
<dbReference type="HAMAP" id="MF_00147_B">
    <property type="entry name" value="TIM_B"/>
    <property type="match status" value="1"/>
</dbReference>
<dbReference type="GO" id="GO:0005829">
    <property type="term" value="C:cytosol"/>
    <property type="evidence" value="ECO:0007669"/>
    <property type="project" value="TreeGrafter"/>
</dbReference>
<dbReference type="RefSeq" id="WP_007049335.1">
    <property type="nucleotide sequence ID" value="NZ_CABKNJ010000005.1"/>
</dbReference>
<dbReference type="EC" id="5.3.1.1" evidence="3 9"/>
<dbReference type="EMBL" id="QUSM01000003">
    <property type="protein sequence ID" value="RGD74251.1"/>
    <property type="molecule type" value="Genomic_DNA"/>
</dbReference>
<evidence type="ECO:0000256" key="4">
    <source>
        <dbReference type="ARBA" id="ARBA00019397"/>
    </source>
</evidence>
<dbReference type="GO" id="GO:0004807">
    <property type="term" value="F:triose-phosphate isomerase activity"/>
    <property type="evidence" value="ECO:0007669"/>
    <property type="project" value="UniProtKB-UniRule"/>
</dbReference>
<feature type="binding site" evidence="9">
    <location>
        <position position="213"/>
    </location>
    <ligand>
        <name>substrate</name>
    </ligand>
</feature>
<evidence type="ECO:0000256" key="5">
    <source>
        <dbReference type="ARBA" id="ARBA00022432"/>
    </source>
</evidence>
<accession>A0A3E3DY80</accession>
<dbReference type="PROSITE" id="PS00171">
    <property type="entry name" value="TIM_1"/>
    <property type="match status" value="1"/>
</dbReference>
<evidence type="ECO:0000256" key="6">
    <source>
        <dbReference type="ARBA" id="ARBA00022490"/>
    </source>
</evidence>
<feature type="binding site" evidence="9">
    <location>
        <begin position="10"/>
        <end position="12"/>
    </location>
    <ligand>
        <name>substrate</name>
    </ligand>
</feature>
<evidence type="ECO:0000256" key="7">
    <source>
        <dbReference type="ARBA" id="ARBA00023152"/>
    </source>
</evidence>
<comment type="subunit">
    <text evidence="9 10">Homodimer.</text>
</comment>
<keyword evidence="6 9" id="KW-0963">Cytoplasm</keyword>
<feature type="binding site" evidence="9">
    <location>
        <position position="173"/>
    </location>
    <ligand>
        <name>substrate</name>
    </ligand>
</feature>
<evidence type="ECO:0000313" key="11">
    <source>
        <dbReference type="EMBL" id="RGD74251.1"/>
    </source>
</evidence>
<comment type="pathway">
    <text evidence="1 9 10">Carbohydrate degradation; glycolysis; D-glyceraldehyde 3-phosphate from glycerone phosphate: step 1/1.</text>
</comment>
<keyword evidence="5 9" id="KW-0312">Gluconeogenesis</keyword>
<dbReference type="GO" id="GO:0046166">
    <property type="term" value="P:glyceraldehyde-3-phosphate biosynthetic process"/>
    <property type="evidence" value="ECO:0007669"/>
    <property type="project" value="TreeGrafter"/>
</dbReference>
<reference evidence="11 12" key="1">
    <citation type="submission" date="2018-08" db="EMBL/GenBank/DDBJ databases">
        <title>A genome reference for cultivated species of the human gut microbiota.</title>
        <authorList>
            <person name="Zou Y."/>
            <person name="Xue W."/>
            <person name="Luo G."/>
        </authorList>
    </citation>
    <scope>NUCLEOTIDE SEQUENCE [LARGE SCALE GENOMIC DNA]</scope>
    <source>
        <strain evidence="11 12">AM25-6</strain>
    </source>
</reference>
<dbReference type="Gene3D" id="3.20.20.70">
    <property type="entry name" value="Aldolase class I"/>
    <property type="match status" value="1"/>
</dbReference>
<comment type="pathway">
    <text evidence="9 10">Carbohydrate biosynthesis; gluconeogenesis.</text>
</comment>
<protein>
    <recommendedName>
        <fullName evidence="4 9">Triosephosphate isomerase</fullName>
        <shortName evidence="9">TIM</shortName>
        <shortName evidence="9">TPI</shortName>
        <ecNumber evidence="3 9">5.3.1.1</ecNumber>
    </recommendedName>
    <alternativeName>
        <fullName evidence="9">Triose-phosphate isomerase</fullName>
    </alternativeName>
</protein>
<comment type="catalytic activity">
    <reaction evidence="9 10">
        <text>D-glyceraldehyde 3-phosphate = dihydroxyacetone phosphate</text>
        <dbReference type="Rhea" id="RHEA:18585"/>
        <dbReference type="ChEBI" id="CHEBI:57642"/>
        <dbReference type="ChEBI" id="CHEBI:59776"/>
        <dbReference type="EC" id="5.3.1.1"/>
    </reaction>
</comment>
<evidence type="ECO:0000256" key="8">
    <source>
        <dbReference type="ARBA" id="ARBA00023235"/>
    </source>
</evidence>
<gene>
    <name evidence="9" type="primary">tpiA</name>
    <name evidence="11" type="ORF">DW687_05650</name>
</gene>
<keyword evidence="8 9" id="KW-0413">Isomerase</keyword>
<dbReference type="PROSITE" id="PS51440">
    <property type="entry name" value="TIM_2"/>
    <property type="match status" value="1"/>
</dbReference>
<dbReference type="PANTHER" id="PTHR21139:SF42">
    <property type="entry name" value="TRIOSEPHOSPHATE ISOMERASE"/>
    <property type="match status" value="1"/>
</dbReference>
<evidence type="ECO:0000256" key="10">
    <source>
        <dbReference type="RuleBase" id="RU363013"/>
    </source>
</evidence>
<dbReference type="AlphaFoldDB" id="A0A3E3DY80"/>
<name>A0A3E3DY80_9FIRM</name>
<dbReference type="PANTHER" id="PTHR21139">
    <property type="entry name" value="TRIOSEPHOSPHATE ISOMERASE"/>
    <property type="match status" value="1"/>
</dbReference>
<feature type="binding site" evidence="9">
    <location>
        <begin position="234"/>
        <end position="235"/>
    </location>
    <ligand>
        <name>substrate</name>
    </ligand>
</feature>
<dbReference type="UniPathway" id="UPA00109">
    <property type="reaction ID" value="UER00189"/>
</dbReference>
<dbReference type="InterPro" id="IPR013785">
    <property type="entry name" value="Aldolase_TIM"/>
</dbReference>
<dbReference type="InterPro" id="IPR000652">
    <property type="entry name" value="Triosephosphate_isomerase"/>
</dbReference>
<dbReference type="FunFam" id="3.20.20.70:FF:000016">
    <property type="entry name" value="Triosephosphate isomerase"/>
    <property type="match status" value="1"/>
</dbReference>
<feature type="active site" description="Proton acceptor" evidence="9">
    <location>
        <position position="167"/>
    </location>
</feature>
<dbReference type="InterPro" id="IPR020861">
    <property type="entry name" value="Triosephosphate_isomerase_AS"/>
</dbReference>
<proteinExistence type="inferred from homology"/>
<dbReference type="SUPFAM" id="SSF51351">
    <property type="entry name" value="Triosephosphate isomerase (TIM)"/>
    <property type="match status" value="1"/>
</dbReference>
<comment type="function">
    <text evidence="9">Involved in the gluconeogenesis. Catalyzes stereospecifically the conversion of dihydroxyacetone phosphate (DHAP) to D-glyceraldehyde-3-phosphate (G3P).</text>
</comment>
<evidence type="ECO:0000256" key="9">
    <source>
        <dbReference type="HAMAP-Rule" id="MF_00147"/>
    </source>
</evidence>
<organism evidence="11 12">
    <name type="scientific">Anaerofustis stercorihominis</name>
    <dbReference type="NCBI Taxonomy" id="214853"/>
    <lineage>
        <taxon>Bacteria</taxon>
        <taxon>Bacillati</taxon>
        <taxon>Bacillota</taxon>
        <taxon>Clostridia</taxon>
        <taxon>Eubacteriales</taxon>
        <taxon>Eubacteriaceae</taxon>
        <taxon>Anaerofustis</taxon>
    </lineage>
</organism>
<dbReference type="GO" id="GO:0019563">
    <property type="term" value="P:glycerol catabolic process"/>
    <property type="evidence" value="ECO:0007669"/>
    <property type="project" value="TreeGrafter"/>
</dbReference>
<feature type="active site" description="Electrophile" evidence="9">
    <location>
        <position position="95"/>
    </location>
</feature>
<keyword evidence="7 9" id="KW-0324">Glycolysis</keyword>
<dbReference type="UniPathway" id="UPA00138"/>